<dbReference type="OMA" id="RIGWIVI"/>
<keyword evidence="6" id="KW-0915">Sodium</keyword>
<dbReference type="Gene3D" id="2.60.470.10">
    <property type="entry name" value="Acid-sensing ion channels like domains"/>
    <property type="match status" value="1"/>
</dbReference>
<reference evidence="14" key="1">
    <citation type="submission" date="2025-08" db="UniProtKB">
        <authorList>
            <consortium name="RefSeq"/>
        </authorList>
    </citation>
    <scope>IDENTIFICATION</scope>
    <source>
        <tissue evidence="14">Gonads</tissue>
    </source>
</reference>
<dbReference type="PRINTS" id="PR01078">
    <property type="entry name" value="AMINACHANNEL"/>
</dbReference>
<keyword evidence="4 11" id="KW-0812">Transmembrane</keyword>
<dbReference type="InterPro" id="IPR001873">
    <property type="entry name" value="ENaC"/>
</dbReference>
<gene>
    <name evidence="14" type="primary">LOC106154513</name>
</gene>
<dbReference type="GO" id="GO:0015280">
    <property type="term" value="F:ligand-gated sodium channel activity"/>
    <property type="evidence" value="ECO:0007669"/>
    <property type="project" value="TreeGrafter"/>
</dbReference>
<feature type="transmembrane region" description="Helical" evidence="12">
    <location>
        <begin position="416"/>
        <end position="440"/>
    </location>
</feature>
<organism evidence="13 14">
    <name type="scientific">Lingula anatina</name>
    <name type="common">Brachiopod</name>
    <name type="synonym">Lingula unguis</name>
    <dbReference type="NCBI Taxonomy" id="7574"/>
    <lineage>
        <taxon>Eukaryota</taxon>
        <taxon>Metazoa</taxon>
        <taxon>Spiralia</taxon>
        <taxon>Lophotrochozoa</taxon>
        <taxon>Brachiopoda</taxon>
        <taxon>Linguliformea</taxon>
        <taxon>Lingulata</taxon>
        <taxon>Lingulida</taxon>
        <taxon>Linguloidea</taxon>
        <taxon>Lingulidae</taxon>
        <taxon>Lingula</taxon>
    </lineage>
</organism>
<comment type="similarity">
    <text evidence="11">Belongs to the amiloride-sensitive sodium channel (TC 1.A.6) family.</text>
</comment>
<dbReference type="Gene3D" id="1.10.287.770">
    <property type="entry name" value="YojJ-like"/>
    <property type="match status" value="1"/>
</dbReference>
<accession>A0A1S3HE95</accession>
<keyword evidence="10 11" id="KW-0407">Ion channel</keyword>
<feature type="transmembrane region" description="Helical" evidence="12">
    <location>
        <begin position="48"/>
        <end position="66"/>
    </location>
</feature>
<evidence type="ECO:0000256" key="6">
    <source>
        <dbReference type="ARBA" id="ARBA00023053"/>
    </source>
</evidence>
<dbReference type="KEGG" id="lak:106154513"/>
<evidence type="ECO:0000256" key="12">
    <source>
        <dbReference type="SAM" id="Phobius"/>
    </source>
</evidence>
<evidence type="ECO:0000256" key="3">
    <source>
        <dbReference type="ARBA" id="ARBA00022461"/>
    </source>
</evidence>
<dbReference type="FunCoup" id="A0A1S3HE95">
    <property type="interactions" value="59"/>
</dbReference>
<dbReference type="OrthoDB" id="6154304at2759"/>
<keyword evidence="13" id="KW-1185">Reference proteome</keyword>
<dbReference type="Proteomes" id="UP000085678">
    <property type="component" value="Unplaced"/>
</dbReference>
<dbReference type="AlphaFoldDB" id="A0A1S3HE95"/>
<evidence type="ECO:0000256" key="5">
    <source>
        <dbReference type="ARBA" id="ARBA00022989"/>
    </source>
</evidence>
<evidence type="ECO:0000313" key="14">
    <source>
        <dbReference type="RefSeq" id="XP_013384330.1"/>
    </source>
</evidence>
<evidence type="ECO:0000256" key="4">
    <source>
        <dbReference type="ARBA" id="ARBA00022692"/>
    </source>
</evidence>
<evidence type="ECO:0000256" key="11">
    <source>
        <dbReference type="RuleBase" id="RU000679"/>
    </source>
</evidence>
<sequence length="448" mass="51121">MISPSRLPRKTDSSSDQETPVIEKFAERVSCQALQEIVSRESGYIRRLIWLVCFLGGLILMAFQVYERVTFYAGHPVRFNTYTVTPLSVMFPAVTICNYNAISKMRARELDLLEEFERYFPLKVGSENFTGLGDDWFDWDSVLNVSKPFVKECTFRGISCSMKNFTPVYTDMGICYTFNSGYSGHRLTSDSSGRLFGLQLTLDVDQRNYFRGFAGYGAGFKVRVHARDPPMMSNMGFSVGAGMHTLVGLKMINVSNLDVTQWGSCRKDITLKFHPEYSQSACRRECLYDFMIEKCQCVKFLKFGKIRQSTGRFCNPKELFYCYGPNYDVFIQKKGQCKHVCPVACESIKYEVSLSQVPFADYYAEEMINDSGYRDVIDFKKNTARLDIFFMEISYERREQYQAYNAFTLGCDIGGALGLILGASVLTLFEVGDFIILMILKGKGKKLC</sequence>
<evidence type="ECO:0000256" key="2">
    <source>
        <dbReference type="ARBA" id="ARBA00022448"/>
    </source>
</evidence>
<dbReference type="Pfam" id="PF00858">
    <property type="entry name" value="ASC"/>
    <property type="match status" value="1"/>
</dbReference>
<proteinExistence type="inferred from homology"/>
<evidence type="ECO:0000256" key="7">
    <source>
        <dbReference type="ARBA" id="ARBA00023065"/>
    </source>
</evidence>
<dbReference type="GeneID" id="106154513"/>
<evidence type="ECO:0000256" key="9">
    <source>
        <dbReference type="ARBA" id="ARBA00023201"/>
    </source>
</evidence>
<name>A0A1S3HE95_LINAN</name>
<protein>
    <submittedName>
        <fullName evidence="14">Acid-sensing ion channel 1-like</fullName>
    </submittedName>
</protein>
<keyword evidence="8 12" id="KW-0472">Membrane</keyword>
<evidence type="ECO:0000256" key="10">
    <source>
        <dbReference type="ARBA" id="ARBA00023303"/>
    </source>
</evidence>
<dbReference type="PANTHER" id="PTHR11690">
    <property type="entry name" value="AMILORIDE-SENSITIVE SODIUM CHANNEL-RELATED"/>
    <property type="match status" value="1"/>
</dbReference>
<dbReference type="GO" id="GO:0005886">
    <property type="term" value="C:plasma membrane"/>
    <property type="evidence" value="ECO:0007669"/>
    <property type="project" value="TreeGrafter"/>
</dbReference>
<dbReference type="RefSeq" id="XP_013384330.1">
    <property type="nucleotide sequence ID" value="XM_013528876.1"/>
</dbReference>
<dbReference type="InParanoid" id="A0A1S3HE95"/>
<keyword evidence="9 11" id="KW-0739">Sodium transport</keyword>
<keyword evidence="3 11" id="KW-0894">Sodium channel</keyword>
<keyword evidence="2 11" id="KW-0813">Transport</keyword>
<keyword evidence="5 12" id="KW-1133">Transmembrane helix</keyword>
<evidence type="ECO:0000256" key="8">
    <source>
        <dbReference type="ARBA" id="ARBA00023136"/>
    </source>
</evidence>
<evidence type="ECO:0000313" key="13">
    <source>
        <dbReference type="Proteomes" id="UP000085678"/>
    </source>
</evidence>
<evidence type="ECO:0000256" key="1">
    <source>
        <dbReference type="ARBA" id="ARBA00004141"/>
    </source>
</evidence>
<keyword evidence="7 11" id="KW-0406">Ion transport</keyword>
<comment type="subcellular location">
    <subcellularLocation>
        <location evidence="1">Membrane</location>
        <topology evidence="1">Multi-pass membrane protein</topology>
    </subcellularLocation>
</comment>